<keyword evidence="12" id="KW-1185">Reference proteome</keyword>
<dbReference type="InterPro" id="IPR022398">
    <property type="entry name" value="Peptidase_S8_His-AS"/>
</dbReference>
<dbReference type="CDD" id="cd00063">
    <property type="entry name" value="FN3"/>
    <property type="match status" value="1"/>
</dbReference>
<feature type="region of interest" description="Disordered" evidence="9">
    <location>
        <begin position="515"/>
        <end position="542"/>
    </location>
</feature>
<organism evidence="11 12">
    <name type="scientific">Aureococcus anophagefferens</name>
    <name type="common">Harmful bloom alga</name>
    <dbReference type="NCBI Taxonomy" id="44056"/>
    <lineage>
        <taxon>Eukaryota</taxon>
        <taxon>Sar</taxon>
        <taxon>Stramenopiles</taxon>
        <taxon>Ochrophyta</taxon>
        <taxon>Pelagophyceae</taxon>
        <taxon>Pelagomonadales</taxon>
        <taxon>Pelagomonadaceae</taxon>
        <taxon>Aureococcus</taxon>
    </lineage>
</organism>
<dbReference type="PRINTS" id="PR00723">
    <property type="entry name" value="SUBTILISIN"/>
</dbReference>
<evidence type="ECO:0000256" key="5">
    <source>
        <dbReference type="ARBA" id="ARBA00023529"/>
    </source>
</evidence>
<accession>A0ABR1G1K1</accession>
<gene>
    <name evidence="11" type="ORF">SO694_00158056</name>
</gene>
<evidence type="ECO:0000256" key="4">
    <source>
        <dbReference type="ARBA" id="ARBA00022825"/>
    </source>
</evidence>
<sequence>MWPRTPEESTISPAKNCASSVRQMRRAPRSVVFRSSEVDNRKAFNAKKQATVPTVAPFVMKVSLISLLLTTVSAARRRRLAEQLDLPKLAEDADEGLLGSRVLFQLESSDDAAGVAAKVSSILDCGSSPERIFRSAGKFEAAHKQAGLDRWYQVECGGSSDDKTAASKEMFAHLMQYLDSDDHDGVFFIEPEMDESLLWTPDDPKLNTQDHYDAIRLFEAWDVTKGSADVVVQVLDTGIDMSHPDLKMNIWRNEGEICGNGVDDDNNGYVDDCHGYNHADDTGTDLVSSNWHGSHCGGTIAADSNNGVGVAGVAGGDGSENSGVKLMISVGFGDTAVKGFGEALTYGADMGAQISSNSWGYTGPGYIAQSIKDAIDYYNAKNGIVVFAAGNQNSASDYYPAYYDGTIAVAAVTDAGVRASFSNYGDWIEISAPGVSVYSTQLGTAYGYASGTSMACPHVAGVLALGLSVAPDATKDELLACMYETAKDVDGSNGAYAGKLGAGLVDAEAFVACVGEGADPRPTPRPTPPPSVEPEEPPPKPENLKVKMHRKAGDQALASWSHAATASGDGRKFVVEYQTNHDETWTRVDKGRSYVSEVDGRFYQPIHAPCLTKGRVRVTAVDHGDSAPAYSDIFKMKCRE</sequence>
<dbReference type="Pfam" id="PF00082">
    <property type="entry name" value="Peptidase_S8"/>
    <property type="match status" value="1"/>
</dbReference>
<dbReference type="InterPro" id="IPR034204">
    <property type="entry name" value="PfSUB1-like_cat_dom"/>
</dbReference>
<dbReference type="InterPro" id="IPR000209">
    <property type="entry name" value="Peptidase_S8/S53_dom"/>
</dbReference>
<dbReference type="InterPro" id="IPR015500">
    <property type="entry name" value="Peptidase_S8_subtilisin-rel"/>
</dbReference>
<keyword evidence="3 7" id="KW-0378">Hydrolase</keyword>
<dbReference type="PROSITE" id="PS00138">
    <property type="entry name" value="SUBTILASE_SER"/>
    <property type="match status" value="1"/>
</dbReference>
<feature type="region of interest" description="Disordered" evidence="9">
    <location>
        <begin position="1"/>
        <end position="20"/>
    </location>
</feature>
<dbReference type="InterPro" id="IPR023827">
    <property type="entry name" value="Peptidase_S8_Asp-AS"/>
</dbReference>
<feature type="domain" description="Peptidase S8/S53" evidence="10">
    <location>
        <begin position="229"/>
        <end position="493"/>
    </location>
</feature>
<dbReference type="SUPFAM" id="SSF52743">
    <property type="entry name" value="Subtilisin-like"/>
    <property type="match status" value="1"/>
</dbReference>
<evidence type="ECO:0000259" key="10">
    <source>
        <dbReference type="Pfam" id="PF00082"/>
    </source>
</evidence>
<proteinExistence type="inferred from homology"/>
<dbReference type="InterPro" id="IPR036852">
    <property type="entry name" value="Peptidase_S8/S53_dom_sf"/>
</dbReference>
<evidence type="ECO:0000313" key="11">
    <source>
        <dbReference type="EMBL" id="KAK7242424.1"/>
    </source>
</evidence>
<dbReference type="EMBL" id="JBBJCI010000144">
    <property type="protein sequence ID" value="KAK7242424.1"/>
    <property type="molecule type" value="Genomic_DNA"/>
</dbReference>
<evidence type="ECO:0000256" key="8">
    <source>
        <dbReference type="RuleBase" id="RU003355"/>
    </source>
</evidence>
<dbReference type="Gene3D" id="3.40.50.200">
    <property type="entry name" value="Peptidase S8/S53 domain"/>
    <property type="match status" value="1"/>
</dbReference>
<evidence type="ECO:0000256" key="1">
    <source>
        <dbReference type="ARBA" id="ARBA00011073"/>
    </source>
</evidence>
<dbReference type="CDD" id="cd07473">
    <property type="entry name" value="Peptidases_S8_Subtilisin_like"/>
    <property type="match status" value="1"/>
</dbReference>
<protein>
    <recommendedName>
        <fullName evidence="6">subtilisin</fullName>
        <ecNumber evidence="6">3.4.21.62</ecNumber>
    </recommendedName>
</protein>
<name>A0ABR1G1K1_AURAN</name>
<comment type="caution">
    <text evidence="11">The sequence shown here is derived from an EMBL/GenBank/DDBJ whole genome shotgun (WGS) entry which is preliminary data.</text>
</comment>
<dbReference type="PROSITE" id="PS00137">
    <property type="entry name" value="SUBTILASE_HIS"/>
    <property type="match status" value="1"/>
</dbReference>
<dbReference type="EC" id="3.4.21.62" evidence="6"/>
<evidence type="ECO:0000256" key="2">
    <source>
        <dbReference type="ARBA" id="ARBA00022670"/>
    </source>
</evidence>
<feature type="active site" description="Charge relay system" evidence="7">
    <location>
        <position position="236"/>
    </location>
</feature>
<dbReference type="Proteomes" id="UP001363151">
    <property type="component" value="Unassembled WGS sequence"/>
</dbReference>
<dbReference type="InterPro" id="IPR023828">
    <property type="entry name" value="Peptidase_S8_Ser-AS"/>
</dbReference>
<dbReference type="InterPro" id="IPR050131">
    <property type="entry name" value="Peptidase_S8_subtilisin-like"/>
</dbReference>
<evidence type="ECO:0000256" key="7">
    <source>
        <dbReference type="PROSITE-ProRule" id="PRU01240"/>
    </source>
</evidence>
<reference evidence="11 12" key="1">
    <citation type="submission" date="2024-03" db="EMBL/GenBank/DDBJ databases">
        <title>Aureococcus anophagefferens CCMP1851 and Kratosvirus quantuckense: Draft genome of a second virus-susceptible host strain in the model system.</title>
        <authorList>
            <person name="Chase E."/>
            <person name="Truchon A.R."/>
            <person name="Schepens W."/>
            <person name="Wilhelm S.W."/>
        </authorList>
    </citation>
    <scope>NUCLEOTIDE SEQUENCE [LARGE SCALE GENOMIC DNA]</scope>
    <source>
        <strain evidence="11 12">CCMP1851</strain>
    </source>
</reference>
<dbReference type="SUPFAM" id="SSF49265">
    <property type="entry name" value="Fibronectin type III"/>
    <property type="match status" value="1"/>
</dbReference>
<feature type="compositionally biased region" description="Polar residues" evidence="9">
    <location>
        <begin position="8"/>
        <end position="20"/>
    </location>
</feature>
<comment type="similarity">
    <text evidence="1 7 8">Belongs to the peptidase S8 family.</text>
</comment>
<dbReference type="PANTHER" id="PTHR43806">
    <property type="entry name" value="PEPTIDASE S8"/>
    <property type="match status" value="1"/>
</dbReference>
<evidence type="ECO:0000313" key="12">
    <source>
        <dbReference type="Proteomes" id="UP001363151"/>
    </source>
</evidence>
<evidence type="ECO:0000256" key="3">
    <source>
        <dbReference type="ARBA" id="ARBA00022801"/>
    </source>
</evidence>
<evidence type="ECO:0000256" key="6">
    <source>
        <dbReference type="ARBA" id="ARBA00023619"/>
    </source>
</evidence>
<comment type="catalytic activity">
    <reaction evidence="5">
        <text>Hydrolysis of proteins with broad specificity for peptide bonds, and a preference for a large uncharged residue in P1. Hydrolyzes peptide amides.</text>
        <dbReference type="EC" id="3.4.21.62"/>
    </reaction>
</comment>
<dbReference type="PROSITE" id="PS51892">
    <property type="entry name" value="SUBTILASE"/>
    <property type="match status" value="1"/>
</dbReference>
<keyword evidence="4 7" id="KW-0720">Serine protease</keyword>
<feature type="active site" description="Charge relay system" evidence="7">
    <location>
        <position position="453"/>
    </location>
</feature>
<dbReference type="PANTHER" id="PTHR43806:SF11">
    <property type="entry name" value="CEREVISIN-RELATED"/>
    <property type="match status" value="1"/>
</dbReference>
<evidence type="ECO:0000256" key="9">
    <source>
        <dbReference type="SAM" id="MobiDB-lite"/>
    </source>
</evidence>
<keyword evidence="2 7" id="KW-0645">Protease</keyword>
<dbReference type="InterPro" id="IPR036116">
    <property type="entry name" value="FN3_sf"/>
</dbReference>
<feature type="active site" description="Charge relay system" evidence="7">
    <location>
        <position position="292"/>
    </location>
</feature>
<dbReference type="InterPro" id="IPR003961">
    <property type="entry name" value="FN3_dom"/>
</dbReference>
<feature type="compositionally biased region" description="Pro residues" evidence="9">
    <location>
        <begin position="521"/>
        <end position="532"/>
    </location>
</feature>
<dbReference type="PROSITE" id="PS00136">
    <property type="entry name" value="SUBTILASE_ASP"/>
    <property type="match status" value="1"/>
</dbReference>